<dbReference type="EMBL" id="KQ971338">
    <property type="protein sequence ID" value="EFA01605.2"/>
    <property type="molecule type" value="Genomic_DNA"/>
</dbReference>
<name>D2A0Z5_TRICA</name>
<feature type="domain" description="PBZ-type" evidence="7">
    <location>
        <begin position="12"/>
        <end position="37"/>
    </location>
</feature>
<dbReference type="GO" id="GO:0006302">
    <property type="term" value="P:double-strand break repair"/>
    <property type="evidence" value="ECO:0000318"/>
    <property type="project" value="GO_Central"/>
</dbReference>
<evidence type="ECO:0000256" key="3">
    <source>
        <dbReference type="ARBA" id="ARBA00010803"/>
    </source>
</evidence>
<dbReference type="PANTHER" id="PTHR13386">
    <property type="entry name" value="HISTONE PARYLATION FACTOR 1"/>
    <property type="match status" value="1"/>
</dbReference>
<evidence type="ECO:0000313" key="8">
    <source>
        <dbReference type="EMBL" id="EFA01605.2"/>
    </source>
</evidence>
<evidence type="ECO:0000256" key="1">
    <source>
        <dbReference type="ARBA" id="ARBA00004123"/>
    </source>
</evidence>
<evidence type="ECO:0000256" key="5">
    <source>
        <dbReference type="ARBA" id="ARBA00023242"/>
    </source>
</evidence>
<comment type="similarity">
    <text evidence="3">Belongs to the HPF1 family.</text>
</comment>
<evidence type="ECO:0000256" key="6">
    <source>
        <dbReference type="SAM" id="MobiDB-lite"/>
    </source>
</evidence>
<dbReference type="OMA" id="DIMNGQV"/>
<feature type="compositionally biased region" description="Polar residues" evidence="6">
    <location>
        <begin position="60"/>
        <end position="74"/>
    </location>
</feature>
<comment type="subcellular location">
    <subcellularLocation>
        <location evidence="2">Chromosome</location>
    </subcellularLocation>
    <subcellularLocation>
        <location evidence="1">Nucleus</location>
    </subcellularLocation>
</comment>
<dbReference type="FunCoup" id="D2A0Z5">
    <property type="interactions" value="994"/>
</dbReference>
<dbReference type="InterPro" id="IPR019361">
    <property type="entry name" value="HPF1"/>
</dbReference>
<dbReference type="HOGENOM" id="CLU_053037_0_1_1"/>
<dbReference type="GO" id="GO:0042393">
    <property type="term" value="F:histone binding"/>
    <property type="evidence" value="ECO:0000318"/>
    <property type="project" value="GO_Central"/>
</dbReference>
<reference evidence="8 9" key="2">
    <citation type="journal article" date="2010" name="Nucleic Acids Res.">
        <title>BeetleBase in 2010: revisions to provide comprehensive genomic information for Tribolium castaneum.</title>
        <authorList>
            <person name="Kim H.S."/>
            <person name="Murphy T."/>
            <person name="Xia J."/>
            <person name="Caragea D."/>
            <person name="Park Y."/>
            <person name="Beeman R.W."/>
            <person name="Lorenzen M.D."/>
            <person name="Butcher S."/>
            <person name="Manak J.R."/>
            <person name="Brown S.J."/>
        </authorList>
    </citation>
    <scope>GENOME REANNOTATION</scope>
    <source>
        <strain evidence="8 9">Georgia GA2</strain>
    </source>
</reference>
<evidence type="ECO:0000313" key="9">
    <source>
        <dbReference type="Proteomes" id="UP000007266"/>
    </source>
</evidence>
<feature type="compositionally biased region" description="Basic and acidic residues" evidence="6">
    <location>
        <begin position="142"/>
        <end position="159"/>
    </location>
</feature>
<keyword evidence="4" id="KW-0158">Chromosome</keyword>
<proteinExistence type="inferred from homology"/>
<dbReference type="KEGG" id="tca:662637"/>
<dbReference type="InterPro" id="IPR019406">
    <property type="entry name" value="APLF_PBZ"/>
</dbReference>
<evidence type="ECO:0000256" key="4">
    <source>
        <dbReference type="ARBA" id="ARBA00022454"/>
    </source>
</evidence>
<reference evidence="8 9" key="1">
    <citation type="journal article" date="2008" name="Nature">
        <title>The genome of the model beetle and pest Tribolium castaneum.</title>
        <authorList>
            <consortium name="Tribolium Genome Sequencing Consortium"/>
            <person name="Richards S."/>
            <person name="Gibbs R.A."/>
            <person name="Weinstock G.M."/>
            <person name="Brown S.J."/>
            <person name="Denell R."/>
            <person name="Beeman R.W."/>
            <person name="Gibbs R."/>
            <person name="Beeman R.W."/>
            <person name="Brown S.J."/>
            <person name="Bucher G."/>
            <person name="Friedrich M."/>
            <person name="Grimmelikhuijzen C.J."/>
            <person name="Klingler M."/>
            <person name="Lorenzen M."/>
            <person name="Richards S."/>
            <person name="Roth S."/>
            <person name="Schroder R."/>
            <person name="Tautz D."/>
            <person name="Zdobnov E.M."/>
            <person name="Muzny D."/>
            <person name="Gibbs R.A."/>
            <person name="Weinstock G.M."/>
            <person name="Attaway T."/>
            <person name="Bell S."/>
            <person name="Buhay C.J."/>
            <person name="Chandrabose M.N."/>
            <person name="Chavez D."/>
            <person name="Clerk-Blankenburg K.P."/>
            <person name="Cree A."/>
            <person name="Dao M."/>
            <person name="Davis C."/>
            <person name="Chacko J."/>
            <person name="Dinh H."/>
            <person name="Dugan-Rocha S."/>
            <person name="Fowler G."/>
            <person name="Garner T.T."/>
            <person name="Garnes J."/>
            <person name="Gnirke A."/>
            <person name="Hawes A."/>
            <person name="Hernandez J."/>
            <person name="Hines S."/>
            <person name="Holder M."/>
            <person name="Hume J."/>
            <person name="Jhangiani S.N."/>
            <person name="Joshi V."/>
            <person name="Khan Z.M."/>
            <person name="Jackson L."/>
            <person name="Kovar C."/>
            <person name="Kowis A."/>
            <person name="Lee S."/>
            <person name="Lewis L.R."/>
            <person name="Margolis J."/>
            <person name="Morgan M."/>
            <person name="Nazareth L.V."/>
            <person name="Nguyen N."/>
            <person name="Okwuonu G."/>
            <person name="Parker D."/>
            <person name="Richards S."/>
            <person name="Ruiz S.J."/>
            <person name="Santibanez J."/>
            <person name="Savard J."/>
            <person name="Scherer S.E."/>
            <person name="Schneider B."/>
            <person name="Sodergren E."/>
            <person name="Tautz D."/>
            <person name="Vattahil S."/>
            <person name="Villasana D."/>
            <person name="White C.S."/>
            <person name="Wright R."/>
            <person name="Park Y."/>
            <person name="Beeman R.W."/>
            <person name="Lord J."/>
            <person name="Oppert B."/>
            <person name="Lorenzen M."/>
            <person name="Brown S."/>
            <person name="Wang L."/>
            <person name="Savard J."/>
            <person name="Tautz D."/>
            <person name="Richards S."/>
            <person name="Weinstock G."/>
            <person name="Gibbs R.A."/>
            <person name="Liu Y."/>
            <person name="Worley K."/>
            <person name="Weinstock G."/>
            <person name="Elsik C.G."/>
            <person name="Reese J.T."/>
            <person name="Elhaik E."/>
            <person name="Landan G."/>
            <person name="Graur D."/>
            <person name="Arensburger P."/>
            <person name="Atkinson P."/>
            <person name="Beeman R.W."/>
            <person name="Beidler J."/>
            <person name="Brown S.J."/>
            <person name="Demuth J.P."/>
            <person name="Drury D.W."/>
            <person name="Du Y.Z."/>
            <person name="Fujiwara H."/>
            <person name="Lorenzen M."/>
            <person name="Maselli V."/>
            <person name="Osanai M."/>
            <person name="Park Y."/>
            <person name="Robertson H.M."/>
            <person name="Tu Z."/>
            <person name="Wang J.J."/>
            <person name="Wang S."/>
            <person name="Richards S."/>
            <person name="Song H."/>
            <person name="Zhang L."/>
            <person name="Sodergren E."/>
            <person name="Werner D."/>
            <person name="Stanke M."/>
            <person name="Morgenstern B."/>
            <person name="Solovyev V."/>
            <person name="Kosarev P."/>
            <person name="Brown G."/>
            <person name="Chen H.C."/>
            <person name="Ermolaeva O."/>
            <person name="Hlavina W."/>
            <person name="Kapustin Y."/>
            <person name="Kiryutin B."/>
            <person name="Kitts P."/>
            <person name="Maglott D."/>
            <person name="Pruitt K."/>
            <person name="Sapojnikov V."/>
            <person name="Souvorov A."/>
            <person name="Mackey A.J."/>
            <person name="Waterhouse R.M."/>
            <person name="Wyder S."/>
            <person name="Zdobnov E.M."/>
            <person name="Zdobnov E.M."/>
            <person name="Wyder S."/>
            <person name="Kriventseva E.V."/>
            <person name="Kadowaki T."/>
            <person name="Bork P."/>
            <person name="Aranda M."/>
            <person name="Bao R."/>
            <person name="Beermann A."/>
            <person name="Berns N."/>
            <person name="Bolognesi R."/>
            <person name="Bonneton F."/>
            <person name="Bopp D."/>
            <person name="Brown S.J."/>
            <person name="Bucher G."/>
            <person name="Butts T."/>
            <person name="Chaumot A."/>
            <person name="Denell R.E."/>
            <person name="Ferrier D.E."/>
            <person name="Friedrich M."/>
            <person name="Gordon C.M."/>
            <person name="Jindra M."/>
            <person name="Klingler M."/>
            <person name="Lan Q."/>
            <person name="Lattorff H.M."/>
            <person name="Laudet V."/>
            <person name="von Levetsow C."/>
            <person name="Liu Z."/>
            <person name="Lutz R."/>
            <person name="Lynch J.A."/>
            <person name="da Fonseca R.N."/>
            <person name="Posnien N."/>
            <person name="Reuter R."/>
            <person name="Roth S."/>
            <person name="Savard J."/>
            <person name="Schinko J.B."/>
            <person name="Schmitt C."/>
            <person name="Schoppmeier M."/>
            <person name="Schroder R."/>
            <person name="Shippy T.D."/>
            <person name="Simonnet F."/>
            <person name="Marques-Souza H."/>
            <person name="Tautz D."/>
            <person name="Tomoyasu Y."/>
            <person name="Trauner J."/>
            <person name="Van der Zee M."/>
            <person name="Vervoort M."/>
            <person name="Wittkopp N."/>
            <person name="Wimmer E.A."/>
            <person name="Yang X."/>
            <person name="Jones A.K."/>
            <person name="Sattelle D.B."/>
            <person name="Ebert P.R."/>
            <person name="Nelson D."/>
            <person name="Scott J.G."/>
            <person name="Beeman R.W."/>
            <person name="Muthukrishnan S."/>
            <person name="Kramer K.J."/>
            <person name="Arakane Y."/>
            <person name="Beeman R.W."/>
            <person name="Zhu Q."/>
            <person name="Hogenkamp D."/>
            <person name="Dixit R."/>
            <person name="Oppert B."/>
            <person name="Jiang H."/>
            <person name="Zou Z."/>
            <person name="Marshall J."/>
            <person name="Elpidina E."/>
            <person name="Vinokurov K."/>
            <person name="Oppert C."/>
            <person name="Zou Z."/>
            <person name="Evans J."/>
            <person name="Lu Z."/>
            <person name="Zhao P."/>
            <person name="Sumathipala N."/>
            <person name="Altincicek B."/>
            <person name="Vilcinskas A."/>
            <person name="Williams M."/>
            <person name="Hultmark D."/>
            <person name="Hetru C."/>
            <person name="Jiang H."/>
            <person name="Grimmelikhuijzen C.J."/>
            <person name="Hauser F."/>
            <person name="Cazzamali G."/>
            <person name="Williamson M."/>
            <person name="Park Y."/>
            <person name="Li B."/>
            <person name="Tanaka Y."/>
            <person name="Predel R."/>
            <person name="Neupert S."/>
            <person name="Schachtner J."/>
            <person name="Verleyen P."/>
            <person name="Raible F."/>
            <person name="Bork P."/>
            <person name="Friedrich M."/>
            <person name="Walden K.K."/>
            <person name="Robertson H.M."/>
            <person name="Angeli S."/>
            <person name="Foret S."/>
            <person name="Bucher G."/>
            <person name="Schuetz S."/>
            <person name="Maleszka R."/>
            <person name="Wimmer E.A."/>
            <person name="Beeman R.W."/>
            <person name="Lorenzen M."/>
            <person name="Tomoyasu Y."/>
            <person name="Miller S.C."/>
            <person name="Grossmann D."/>
            <person name="Bucher G."/>
        </authorList>
    </citation>
    <scope>NUCLEOTIDE SEQUENCE [LARGE SCALE GENOMIC DNA]</scope>
    <source>
        <strain evidence="8 9">Georgia GA2</strain>
    </source>
</reference>
<protein>
    <submittedName>
        <fullName evidence="8">UPF0609 protein CG1218-like Protein</fullName>
    </submittedName>
</protein>
<organism evidence="8 9">
    <name type="scientific">Tribolium castaneum</name>
    <name type="common">Red flour beetle</name>
    <dbReference type="NCBI Taxonomy" id="7070"/>
    <lineage>
        <taxon>Eukaryota</taxon>
        <taxon>Metazoa</taxon>
        <taxon>Ecdysozoa</taxon>
        <taxon>Arthropoda</taxon>
        <taxon>Hexapoda</taxon>
        <taxon>Insecta</taxon>
        <taxon>Pterygota</taxon>
        <taxon>Neoptera</taxon>
        <taxon>Endopterygota</taxon>
        <taxon>Coleoptera</taxon>
        <taxon>Polyphaga</taxon>
        <taxon>Cucujiformia</taxon>
        <taxon>Tenebrionidae</taxon>
        <taxon>Tenebrionidae incertae sedis</taxon>
        <taxon>Tribolium</taxon>
    </lineage>
</organism>
<accession>D2A0Z5</accession>
<dbReference type="Pfam" id="PF10228">
    <property type="entry name" value="HPF1"/>
    <property type="match status" value="1"/>
</dbReference>
<dbReference type="AlphaFoldDB" id="D2A0Z5"/>
<dbReference type="eggNOG" id="KOG3952">
    <property type="taxonomic scope" value="Eukaryota"/>
</dbReference>
<gene>
    <name evidence="8" type="primary">AUGUSTUS-3.0.2_07171</name>
    <name evidence="8" type="ORF">TcasGA2_TC007171</name>
</gene>
<dbReference type="Pfam" id="PF10283">
    <property type="entry name" value="zf-CCHH"/>
    <property type="match status" value="1"/>
</dbReference>
<feature type="compositionally biased region" description="Basic and acidic residues" evidence="6">
    <location>
        <begin position="170"/>
        <end position="182"/>
    </location>
</feature>
<feature type="compositionally biased region" description="Basic residues" evidence="6">
    <location>
        <begin position="30"/>
        <end position="44"/>
    </location>
</feature>
<dbReference type="GO" id="GO:0140861">
    <property type="term" value="P:DNA repair-dependent chromatin remodeling"/>
    <property type="evidence" value="ECO:0000318"/>
    <property type="project" value="GO_Central"/>
</dbReference>
<evidence type="ECO:0000259" key="7">
    <source>
        <dbReference type="Pfam" id="PF10283"/>
    </source>
</evidence>
<dbReference type="Proteomes" id="UP000007266">
    <property type="component" value="Linkage group 4"/>
</dbReference>
<dbReference type="STRING" id="7070.D2A0Z5"/>
<dbReference type="GO" id="GO:0005634">
    <property type="term" value="C:nucleus"/>
    <property type="evidence" value="ECO:0000318"/>
    <property type="project" value="GO_Central"/>
</dbReference>
<dbReference type="GO" id="GO:0005694">
    <property type="term" value="C:chromosome"/>
    <property type="evidence" value="ECO:0007669"/>
    <property type="project" value="UniProtKB-SubCell"/>
</dbReference>
<dbReference type="GO" id="GO:0072572">
    <property type="term" value="F:poly-ADP-D-ribose binding"/>
    <property type="evidence" value="ECO:0000318"/>
    <property type="project" value="GO_Central"/>
</dbReference>
<sequence length="495" mass="55797">MSALEKYENDPRTPCRYGEKCYQKSVEHRNKFKHPPKKLKRKFHQQNNPSKKIKLDDDTQSSPANSPQDNSTQLEEAKKKECISPSGSEAEDDKVEQNAPASSNDTEDTDLGEVRKNEVISSSGSETEDDKIEQKAPTSSKDITKDSSVDLKDVKKRECISPSGSEGDDIDQKESTSEHTNDNENVPFDPKLFIKSRFLVDLPNDFYQFWEFCKQLKPTDPSNALKSVNLELVGPFDVLAGKFKRVKRPPEDYLRHWRFYYDTPELLTVLKGDDSTGYHIGYFYDSPNEPPQVLVSNHGTKDGVFTKMGDNIFAAVCSYLGELQQSGDPFKKMHVGKFLTQLKTKAQKLHLSTSAHSEKIKKRGNKIVAKTFNKIGLVVPYARKTQLGYRELAMGDKDLMVLLNKLNKASPEQKNKYLADLQPVLTFANIALDECDFGTGVKLGWELLFHGIDSLNATIAQFLGNSNRLLGREAFAKIAEAHMNNRKKGCDLSIL</sequence>
<dbReference type="PANTHER" id="PTHR13386:SF1">
    <property type="entry name" value="HISTONE PARYLATION FACTOR 1"/>
    <property type="match status" value="1"/>
</dbReference>
<keyword evidence="9" id="KW-1185">Reference proteome</keyword>
<keyword evidence="5" id="KW-0539">Nucleus</keyword>
<evidence type="ECO:0000256" key="2">
    <source>
        <dbReference type="ARBA" id="ARBA00004286"/>
    </source>
</evidence>
<dbReference type="OrthoDB" id="416496at2759"/>
<feature type="region of interest" description="Disordered" evidence="6">
    <location>
        <begin position="27"/>
        <end position="186"/>
    </location>
</feature>
<dbReference type="InParanoid" id="D2A0Z5"/>